<dbReference type="RefSeq" id="WP_093276850.1">
    <property type="nucleotide sequence ID" value="NZ_FNDD01000024.1"/>
</dbReference>
<comment type="domain">
    <text evidence="8">The N-terminal region contains the highly conserved SGGXDS motif, predicted to be a P-loop motif involved in ATP binding.</text>
</comment>
<dbReference type="HAMAP" id="MF_01161">
    <property type="entry name" value="tRNA_Ile_lys_synt"/>
    <property type="match status" value="1"/>
</dbReference>
<dbReference type="InterPro" id="IPR012795">
    <property type="entry name" value="tRNA_Ile_lys_synt_N"/>
</dbReference>
<dbReference type="Pfam" id="PF01171">
    <property type="entry name" value="ATP_bind_3"/>
    <property type="match status" value="1"/>
</dbReference>
<protein>
    <recommendedName>
        <fullName evidence="8">tRNA(Ile)-lysidine synthase</fullName>
        <ecNumber evidence="8">6.3.4.19</ecNumber>
    </recommendedName>
    <alternativeName>
        <fullName evidence="8">tRNA(Ile)-2-lysyl-cytidine synthase</fullName>
    </alternativeName>
    <alternativeName>
        <fullName evidence="8">tRNA(Ile)-lysidine synthetase</fullName>
    </alternativeName>
</protein>
<dbReference type="InterPro" id="IPR012094">
    <property type="entry name" value="tRNA_Ile_lys_synt"/>
</dbReference>
<comment type="similarity">
    <text evidence="8">Belongs to the tRNA(Ile)-lysidine synthase family.</text>
</comment>
<dbReference type="Gene3D" id="1.20.59.20">
    <property type="match status" value="1"/>
</dbReference>
<evidence type="ECO:0000256" key="5">
    <source>
        <dbReference type="ARBA" id="ARBA00022741"/>
    </source>
</evidence>
<dbReference type="Proteomes" id="UP000198854">
    <property type="component" value="Unassembled WGS sequence"/>
</dbReference>
<dbReference type="EC" id="6.3.4.19" evidence="8"/>
<dbReference type="PANTHER" id="PTHR43033">
    <property type="entry name" value="TRNA(ILE)-LYSIDINE SYNTHASE-RELATED"/>
    <property type="match status" value="1"/>
</dbReference>
<evidence type="ECO:0000259" key="9">
    <source>
        <dbReference type="SMART" id="SM00977"/>
    </source>
</evidence>
<evidence type="ECO:0000256" key="3">
    <source>
        <dbReference type="ARBA" id="ARBA00022598"/>
    </source>
</evidence>
<evidence type="ECO:0000256" key="4">
    <source>
        <dbReference type="ARBA" id="ARBA00022694"/>
    </source>
</evidence>
<keyword evidence="5 8" id="KW-0547">Nucleotide-binding</keyword>
<keyword evidence="6 8" id="KW-0067">ATP-binding</keyword>
<evidence type="ECO:0000256" key="8">
    <source>
        <dbReference type="HAMAP-Rule" id="MF_01161"/>
    </source>
</evidence>
<gene>
    <name evidence="8" type="primary">tilS</name>
    <name evidence="10" type="ORF">SAMN04488136_12427</name>
</gene>
<organism evidence="10 11">
    <name type="scientific">Vibrio xiamenensis</name>
    <dbReference type="NCBI Taxonomy" id="861298"/>
    <lineage>
        <taxon>Bacteria</taxon>
        <taxon>Pseudomonadati</taxon>
        <taxon>Pseudomonadota</taxon>
        <taxon>Gammaproteobacteria</taxon>
        <taxon>Vibrionales</taxon>
        <taxon>Vibrionaceae</taxon>
        <taxon>Vibrio</taxon>
    </lineage>
</organism>
<evidence type="ECO:0000313" key="10">
    <source>
        <dbReference type="EMBL" id="SDH67949.1"/>
    </source>
</evidence>
<dbReference type="Pfam" id="PF09179">
    <property type="entry name" value="TilS"/>
    <property type="match status" value="1"/>
</dbReference>
<evidence type="ECO:0000256" key="6">
    <source>
        <dbReference type="ARBA" id="ARBA00022840"/>
    </source>
</evidence>
<keyword evidence="2 8" id="KW-0963">Cytoplasm</keyword>
<dbReference type="Pfam" id="PF11734">
    <property type="entry name" value="TilS_C"/>
    <property type="match status" value="1"/>
</dbReference>
<evidence type="ECO:0000313" key="11">
    <source>
        <dbReference type="Proteomes" id="UP000198854"/>
    </source>
</evidence>
<dbReference type="OrthoDB" id="9807403at2"/>
<dbReference type="InterPro" id="IPR015262">
    <property type="entry name" value="tRNA_Ile_lys_synt_subst-bd"/>
</dbReference>
<dbReference type="InterPro" id="IPR014729">
    <property type="entry name" value="Rossmann-like_a/b/a_fold"/>
</dbReference>
<feature type="binding site" evidence="8">
    <location>
        <begin position="28"/>
        <end position="33"/>
    </location>
    <ligand>
        <name>ATP</name>
        <dbReference type="ChEBI" id="CHEBI:30616"/>
    </ligand>
</feature>
<dbReference type="GO" id="GO:0005737">
    <property type="term" value="C:cytoplasm"/>
    <property type="evidence" value="ECO:0007669"/>
    <property type="project" value="UniProtKB-SubCell"/>
</dbReference>
<dbReference type="InterPro" id="IPR011063">
    <property type="entry name" value="TilS/TtcA_N"/>
</dbReference>
<dbReference type="InterPro" id="IPR012796">
    <property type="entry name" value="Lysidine-tRNA-synth_C"/>
</dbReference>
<dbReference type="GO" id="GO:0032267">
    <property type="term" value="F:tRNA(Ile)-lysidine synthase activity"/>
    <property type="evidence" value="ECO:0007669"/>
    <property type="project" value="UniProtKB-EC"/>
</dbReference>
<dbReference type="SUPFAM" id="SSF52402">
    <property type="entry name" value="Adenine nucleotide alpha hydrolases-like"/>
    <property type="match status" value="1"/>
</dbReference>
<comment type="catalytic activity">
    <reaction evidence="7 8">
        <text>cytidine(34) in tRNA(Ile2) + L-lysine + ATP = lysidine(34) in tRNA(Ile2) + AMP + diphosphate + H(+)</text>
        <dbReference type="Rhea" id="RHEA:43744"/>
        <dbReference type="Rhea" id="RHEA-COMP:10625"/>
        <dbReference type="Rhea" id="RHEA-COMP:10670"/>
        <dbReference type="ChEBI" id="CHEBI:15378"/>
        <dbReference type="ChEBI" id="CHEBI:30616"/>
        <dbReference type="ChEBI" id="CHEBI:32551"/>
        <dbReference type="ChEBI" id="CHEBI:33019"/>
        <dbReference type="ChEBI" id="CHEBI:82748"/>
        <dbReference type="ChEBI" id="CHEBI:83665"/>
        <dbReference type="ChEBI" id="CHEBI:456215"/>
        <dbReference type="EC" id="6.3.4.19"/>
    </reaction>
</comment>
<feature type="domain" description="Lysidine-tRNA(Ile) synthetase C-terminal" evidence="9">
    <location>
        <begin position="364"/>
        <end position="433"/>
    </location>
</feature>
<comment type="function">
    <text evidence="8">Ligates lysine onto the cytidine present at position 34 of the AUA codon-specific tRNA(Ile) that contains the anticodon CAU, in an ATP-dependent manner. Cytidine is converted to lysidine, thus changing the amino acid specificity of the tRNA from methionine to isoleucine.</text>
</comment>
<evidence type="ECO:0000256" key="1">
    <source>
        <dbReference type="ARBA" id="ARBA00004496"/>
    </source>
</evidence>
<proteinExistence type="inferred from homology"/>
<name>A0A1G8EE36_9VIBR</name>
<keyword evidence="4 8" id="KW-0819">tRNA processing</keyword>
<dbReference type="NCBIfam" id="TIGR02432">
    <property type="entry name" value="lysidine_TilS_N"/>
    <property type="match status" value="1"/>
</dbReference>
<dbReference type="NCBIfam" id="TIGR02433">
    <property type="entry name" value="lysidine_TilS_C"/>
    <property type="match status" value="1"/>
</dbReference>
<dbReference type="AlphaFoldDB" id="A0A1G8EE36"/>
<dbReference type="PANTHER" id="PTHR43033:SF1">
    <property type="entry name" value="TRNA(ILE)-LYSIDINE SYNTHASE-RELATED"/>
    <property type="match status" value="1"/>
</dbReference>
<accession>A0A1G8EE36</accession>
<evidence type="ECO:0000256" key="2">
    <source>
        <dbReference type="ARBA" id="ARBA00022490"/>
    </source>
</evidence>
<keyword evidence="11" id="KW-1185">Reference proteome</keyword>
<sequence length="443" mass="50180">MTDLYHQLITKLDTLVADKPKRWVVALSGGVDSCVLLDLLARYQTQFGGHCVAVHVHHGLSPNANAWASRCQSVCQPLNVEFKLEKVDLGDIQGESVEARARDARYQALAKHVQADDVLLTGQHSDDQVETFLLALRRGSGPKGLSAMAEKMPFGQGQLVRPLLNVSRHAIELYAKERNLTWVEDESNQDTRYDRNYLRHQVVPKLTKRWPTIDAAINRSARLCAEQELLLDELLQAPYERALADDGSLEIGELEQHSEALRIRLLRMWLERQGALMPSQAQMSQLWHQVAQAKLDANPQLILNQGQIRRYADRLYWLNKHQDISSWRGGLSLNTPLTLPDGLGELELIESENGSLALPHGACLEVSFEPQGLMAHPNQRGHRRKLKKLFQEYGVPSWLRRRTPIILCHDEVVAVAGLFVTRAYAGQQFELVWHQKHVFVPKS</sequence>
<comment type="subcellular location">
    <subcellularLocation>
        <location evidence="1 8">Cytoplasm</location>
    </subcellularLocation>
</comment>
<dbReference type="GO" id="GO:0006400">
    <property type="term" value="P:tRNA modification"/>
    <property type="evidence" value="ECO:0007669"/>
    <property type="project" value="UniProtKB-UniRule"/>
</dbReference>
<dbReference type="EMBL" id="FNDD01000024">
    <property type="protein sequence ID" value="SDH67949.1"/>
    <property type="molecule type" value="Genomic_DNA"/>
</dbReference>
<keyword evidence="3 8" id="KW-0436">Ligase</keyword>
<dbReference type="STRING" id="861298.SAMN04488136_12427"/>
<dbReference type="CDD" id="cd01992">
    <property type="entry name" value="TilS_N"/>
    <property type="match status" value="1"/>
</dbReference>
<dbReference type="SUPFAM" id="SSF56037">
    <property type="entry name" value="PheT/TilS domain"/>
    <property type="match status" value="1"/>
</dbReference>
<dbReference type="SUPFAM" id="SSF82829">
    <property type="entry name" value="MesJ substrate recognition domain-like"/>
    <property type="match status" value="1"/>
</dbReference>
<evidence type="ECO:0000256" key="7">
    <source>
        <dbReference type="ARBA" id="ARBA00048539"/>
    </source>
</evidence>
<dbReference type="SMART" id="SM00977">
    <property type="entry name" value="TilS_C"/>
    <property type="match status" value="1"/>
</dbReference>
<reference evidence="11" key="1">
    <citation type="submission" date="2016-10" db="EMBL/GenBank/DDBJ databases">
        <authorList>
            <person name="Varghese N."/>
            <person name="Submissions S."/>
        </authorList>
    </citation>
    <scope>NUCLEOTIDE SEQUENCE [LARGE SCALE GENOMIC DNA]</scope>
    <source>
        <strain evidence="11">CGMCC 1.10228</strain>
    </source>
</reference>
<dbReference type="Gene3D" id="3.40.50.620">
    <property type="entry name" value="HUPs"/>
    <property type="match status" value="1"/>
</dbReference>
<dbReference type="GO" id="GO:0005524">
    <property type="term" value="F:ATP binding"/>
    <property type="evidence" value="ECO:0007669"/>
    <property type="project" value="UniProtKB-UniRule"/>
</dbReference>